<protein>
    <submittedName>
        <fullName evidence="4">Cobalamin-binding protein</fullName>
    </submittedName>
</protein>
<feature type="chain" id="PRO_5046782091" evidence="2">
    <location>
        <begin position="20"/>
        <end position="296"/>
    </location>
</feature>
<dbReference type="InterPro" id="IPR054828">
    <property type="entry name" value="Vit_B12_bind_prot"/>
</dbReference>
<dbReference type="PROSITE" id="PS50983">
    <property type="entry name" value="FE_B12_PBP"/>
    <property type="match status" value="1"/>
</dbReference>
<evidence type="ECO:0000259" key="3">
    <source>
        <dbReference type="PROSITE" id="PS50983"/>
    </source>
</evidence>
<dbReference type="InterPro" id="IPR050902">
    <property type="entry name" value="ABC_Transporter_SBP"/>
</dbReference>
<feature type="signal peptide" evidence="2">
    <location>
        <begin position="1"/>
        <end position="19"/>
    </location>
</feature>
<organism evidence="4 5">
    <name type="scientific">Candidatus Marimicrobium litorale</name>
    <dbReference type="NCBI Taxonomy" id="2518991"/>
    <lineage>
        <taxon>Bacteria</taxon>
        <taxon>Pseudomonadati</taxon>
        <taxon>Pseudomonadota</taxon>
        <taxon>Gammaproteobacteria</taxon>
        <taxon>Cellvibrionales</taxon>
        <taxon>Halieaceae</taxon>
        <taxon>Marimicrobium</taxon>
    </lineage>
</organism>
<comment type="caution">
    <text evidence="4">The sequence shown here is derived from an EMBL/GenBank/DDBJ whole genome shotgun (WGS) entry which is preliminary data.</text>
</comment>
<dbReference type="EMBL" id="SHNO01000001">
    <property type="protein sequence ID" value="MCX2976052.1"/>
    <property type="molecule type" value="Genomic_DNA"/>
</dbReference>
<dbReference type="NCBIfam" id="NF038402">
    <property type="entry name" value="TroA_like"/>
    <property type="match status" value="1"/>
</dbReference>
<evidence type="ECO:0000313" key="5">
    <source>
        <dbReference type="Proteomes" id="UP001143304"/>
    </source>
</evidence>
<dbReference type="PANTHER" id="PTHR30535:SF34">
    <property type="entry name" value="MOLYBDATE-BINDING PROTEIN MOLA"/>
    <property type="match status" value="1"/>
</dbReference>
<feature type="domain" description="Fe/B12 periplasmic-binding" evidence="3">
    <location>
        <begin position="39"/>
        <end position="292"/>
    </location>
</feature>
<dbReference type="Proteomes" id="UP001143304">
    <property type="component" value="Unassembled WGS sequence"/>
</dbReference>
<dbReference type="CDD" id="cd01144">
    <property type="entry name" value="BtuF"/>
    <property type="match status" value="1"/>
</dbReference>
<evidence type="ECO:0000313" key="4">
    <source>
        <dbReference type="EMBL" id="MCX2976052.1"/>
    </source>
</evidence>
<proteinExistence type="predicted"/>
<dbReference type="InterPro" id="IPR002491">
    <property type="entry name" value="ABC_transptr_periplasmic_BD"/>
</dbReference>
<evidence type="ECO:0000256" key="1">
    <source>
        <dbReference type="ARBA" id="ARBA00022729"/>
    </source>
</evidence>
<keyword evidence="1 2" id="KW-0732">Signal</keyword>
<dbReference type="Gene3D" id="3.40.50.1980">
    <property type="entry name" value="Nitrogenase molybdenum iron protein domain"/>
    <property type="match status" value="2"/>
</dbReference>
<keyword evidence="5" id="KW-1185">Reference proteome</keyword>
<sequence>MRYCLIALLWVLLTPAGSAQITVRDAMDRTLVLEKPATRVISLAPHITEVVYAAGAGEQLVGAVSYSDYPEAARAIPRVGSYDSVSYETLLTLKPDLVLAWHEGNGEDVVTRLQSLGLNVYVGEPRALEDVAESLRVIGVLTGNEQVADAAASRFMQQLHALRETYSSREPVTVYYQIWNEPLLTLNGDHLISDVVRLCGGRNVFADAMPLVSRISVESVLRANPQVIIASGMDKARPEWLDDWREWSAMTAVRNDQLYFIPPDILQRHTPRIIEGATLMCEKLQQAREHYAMYAP</sequence>
<dbReference type="Pfam" id="PF01497">
    <property type="entry name" value="Peripla_BP_2"/>
    <property type="match status" value="1"/>
</dbReference>
<reference evidence="4" key="1">
    <citation type="submission" date="2019-02" db="EMBL/GenBank/DDBJ databases">
        <authorList>
            <person name="Li S.-H."/>
        </authorList>
    </citation>
    <scope>NUCLEOTIDE SEQUENCE</scope>
    <source>
        <strain evidence="4">IMCC11814</strain>
    </source>
</reference>
<dbReference type="PANTHER" id="PTHR30535">
    <property type="entry name" value="VITAMIN B12-BINDING PROTEIN"/>
    <property type="match status" value="1"/>
</dbReference>
<evidence type="ECO:0000256" key="2">
    <source>
        <dbReference type="SAM" id="SignalP"/>
    </source>
</evidence>
<dbReference type="SUPFAM" id="SSF53807">
    <property type="entry name" value="Helical backbone' metal receptor"/>
    <property type="match status" value="1"/>
</dbReference>
<accession>A0ABT3T3D6</accession>
<gene>
    <name evidence="4" type="ORF">EYC82_01610</name>
</gene>
<name>A0ABT3T3D6_9GAMM</name>
<dbReference type="RefSeq" id="WP_279247806.1">
    <property type="nucleotide sequence ID" value="NZ_SHNO01000001.1"/>
</dbReference>